<feature type="transmembrane region" description="Helical" evidence="9">
    <location>
        <begin position="243"/>
        <end position="264"/>
    </location>
</feature>
<feature type="transmembrane region" description="Helical" evidence="9">
    <location>
        <begin position="296"/>
        <end position="314"/>
    </location>
</feature>
<feature type="transmembrane region" description="Helical" evidence="9">
    <location>
        <begin position="376"/>
        <end position="405"/>
    </location>
</feature>
<proteinExistence type="inferred from homology"/>
<evidence type="ECO:0000256" key="3">
    <source>
        <dbReference type="ARBA" id="ARBA00022475"/>
    </source>
</evidence>
<evidence type="ECO:0000313" key="11">
    <source>
        <dbReference type="Proteomes" id="UP000219688"/>
    </source>
</evidence>
<organism evidence="10 11">
    <name type="scientific">Ornithinimicrobium cerasi</name>
    <dbReference type="NCBI Taxonomy" id="2248773"/>
    <lineage>
        <taxon>Bacteria</taxon>
        <taxon>Bacillati</taxon>
        <taxon>Actinomycetota</taxon>
        <taxon>Actinomycetes</taxon>
        <taxon>Micrococcales</taxon>
        <taxon>Ornithinimicrobiaceae</taxon>
        <taxon>Ornithinimicrobium</taxon>
    </lineage>
</organism>
<evidence type="ECO:0000256" key="5">
    <source>
        <dbReference type="ARBA" id="ARBA00022970"/>
    </source>
</evidence>
<evidence type="ECO:0000256" key="9">
    <source>
        <dbReference type="SAM" id="Phobius"/>
    </source>
</evidence>
<keyword evidence="4 9" id="KW-0812">Transmembrane</keyword>
<reference evidence="11" key="1">
    <citation type="submission" date="2017-08" db="EMBL/GenBank/DDBJ databases">
        <authorList>
            <person name="Varghese N."/>
            <person name="Submissions S."/>
        </authorList>
    </citation>
    <scope>NUCLEOTIDE SEQUENCE [LARGE SCALE GENOMIC DNA]</scope>
    <source>
        <strain evidence="11">USBA17B2</strain>
    </source>
</reference>
<protein>
    <submittedName>
        <fullName evidence="10">Amino acid/amide ABC transporter membrane protein 1, HAAT family</fullName>
    </submittedName>
</protein>
<keyword evidence="7 9" id="KW-0472">Membrane</keyword>
<keyword evidence="11" id="KW-1185">Reference proteome</keyword>
<keyword evidence="3" id="KW-1003">Cell membrane</keyword>
<dbReference type="PANTHER" id="PTHR11795:SF445">
    <property type="entry name" value="AMINO ACID ABC TRANSPORTER PERMEASE PROTEIN"/>
    <property type="match status" value="1"/>
</dbReference>
<evidence type="ECO:0000256" key="6">
    <source>
        <dbReference type="ARBA" id="ARBA00022989"/>
    </source>
</evidence>
<dbReference type="GO" id="GO:0006865">
    <property type="term" value="P:amino acid transport"/>
    <property type="evidence" value="ECO:0007669"/>
    <property type="project" value="UniProtKB-KW"/>
</dbReference>
<dbReference type="EMBL" id="OBQK01000003">
    <property type="protein sequence ID" value="SOC54537.1"/>
    <property type="molecule type" value="Genomic_DNA"/>
</dbReference>
<dbReference type="AlphaFoldDB" id="A0A285VKY0"/>
<keyword evidence="6 9" id="KW-1133">Transmembrane helix</keyword>
<feature type="transmembrane region" description="Helical" evidence="9">
    <location>
        <begin position="417"/>
        <end position="436"/>
    </location>
</feature>
<name>A0A285VKY0_9MICO</name>
<evidence type="ECO:0000256" key="8">
    <source>
        <dbReference type="ARBA" id="ARBA00037998"/>
    </source>
</evidence>
<evidence type="ECO:0000256" key="4">
    <source>
        <dbReference type="ARBA" id="ARBA00022692"/>
    </source>
</evidence>
<dbReference type="InterPro" id="IPR052157">
    <property type="entry name" value="BCAA_transport_permease"/>
</dbReference>
<evidence type="ECO:0000256" key="2">
    <source>
        <dbReference type="ARBA" id="ARBA00022448"/>
    </source>
</evidence>
<feature type="transmembrane region" description="Helical" evidence="9">
    <location>
        <begin position="163"/>
        <end position="182"/>
    </location>
</feature>
<feature type="transmembrane region" description="Helical" evidence="9">
    <location>
        <begin position="213"/>
        <end position="231"/>
    </location>
</feature>
<dbReference type="Pfam" id="PF02653">
    <property type="entry name" value="BPD_transp_2"/>
    <property type="match status" value="1"/>
</dbReference>
<keyword evidence="2" id="KW-0813">Transport</keyword>
<evidence type="ECO:0000313" key="10">
    <source>
        <dbReference type="EMBL" id="SOC54537.1"/>
    </source>
</evidence>
<dbReference type="STRING" id="1122622.GCA_000421185_02156"/>
<accession>A0A285VKY0</accession>
<keyword evidence="5" id="KW-0029">Amino-acid transport</keyword>
<comment type="similarity">
    <text evidence="8">Belongs to the binding-protein-dependent transport system permease family. LivHM subfamily.</text>
</comment>
<dbReference type="Proteomes" id="UP000219688">
    <property type="component" value="Unassembled WGS sequence"/>
</dbReference>
<dbReference type="GO" id="GO:0022857">
    <property type="term" value="F:transmembrane transporter activity"/>
    <property type="evidence" value="ECO:0007669"/>
    <property type="project" value="InterPro"/>
</dbReference>
<dbReference type="PANTHER" id="PTHR11795">
    <property type="entry name" value="BRANCHED-CHAIN AMINO ACID TRANSPORT SYSTEM PERMEASE PROTEIN LIVH"/>
    <property type="match status" value="1"/>
</dbReference>
<dbReference type="InterPro" id="IPR001851">
    <property type="entry name" value="ABC_transp_permease"/>
</dbReference>
<evidence type="ECO:0000256" key="7">
    <source>
        <dbReference type="ARBA" id="ARBA00023136"/>
    </source>
</evidence>
<dbReference type="GO" id="GO:0005886">
    <property type="term" value="C:plasma membrane"/>
    <property type="evidence" value="ECO:0007669"/>
    <property type="project" value="UniProtKB-SubCell"/>
</dbReference>
<evidence type="ECO:0000256" key="1">
    <source>
        <dbReference type="ARBA" id="ARBA00004651"/>
    </source>
</evidence>
<dbReference type="CDD" id="cd06582">
    <property type="entry name" value="TM_PBP1_LivH_like"/>
    <property type="match status" value="1"/>
</dbReference>
<comment type="subcellular location">
    <subcellularLocation>
        <location evidence="1">Cell membrane</location>
        <topology evidence="1">Multi-pass membrane protein</topology>
    </subcellularLocation>
</comment>
<gene>
    <name evidence="10" type="ORF">SAMN05421879_103221</name>
</gene>
<sequence>MQPTTPHRVRRPARAPLHVLGLLLTTLTLVLFPLLVPAVASAQAPDDQSQVNVDEHDQNIAINVRYDNEPVADVRVVVTGGGYEAEALTNDRGQARVGVPTTDAYEVLIDEESLPEGVTVTGENPLNVEYGSQFFQPANFFLGEGERQTTGLMAQFVERLVNGLNFGLMLALASIGLSLIFGTTGLTNFAHAEMVTFGAVAALALGVFADWPIWIAIIVAVALSGAFGWVVDAGIWRPLRRRGIGLVQLMILTIGLSLAGRYIFQFFIGGGTYQLPGAGGTRHQILGPIRLSTVDMVSMGISLTVLLLVAYWLLRTRTGKATRAVSDNRSLAAASGIDVDAVTRIVWVAGAALAGLSGVLWAYFRPGIKWDMGVQILLLIFAAVVLGGLGTAFGALLGALVIGVLVEVSTLWIPSDIKYVGALGVLIIILLVRPQGILGRRARIG</sequence>
<feature type="transmembrane region" description="Helical" evidence="9">
    <location>
        <begin position="189"/>
        <end position="207"/>
    </location>
</feature>
<feature type="transmembrane region" description="Helical" evidence="9">
    <location>
        <begin position="345"/>
        <end position="364"/>
    </location>
</feature>